<gene>
    <name evidence="1" type="ORF">NCPPB2254_00886</name>
</gene>
<dbReference type="RefSeq" id="WP_104719992.1">
    <property type="nucleotide sequence ID" value="NZ_ODAL01000034.1"/>
</dbReference>
<dbReference type="AlphaFoldDB" id="A0AB38E9W3"/>
<proteinExistence type="predicted"/>
<accession>A0AB38E9W3</accession>
<evidence type="ECO:0000313" key="1">
    <source>
        <dbReference type="EMBL" id="SOQ06549.1"/>
    </source>
</evidence>
<evidence type="ECO:0000313" key="2">
    <source>
        <dbReference type="Proteomes" id="UP000237580"/>
    </source>
</evidence>
<comment type="caution">
    <text evidence="1">The sequence shown here is derived from an EMBL/GenBank/DDBJ whole genome shotgun (WGS) entry which is preliminary data.</text>
</comment>
<dbReference type="Proteomes" id="UP000237580">
    <property type="component" value="Unassembled WGS sequence"/>
</dbReference>
<protein>
    <recommendedName>
        <fullName evidence="3">DUF3168 domain-containing protein</fullName>
    </recommendedName>
</protein>
<dbReference type="EMBL" id="ODAM01000030">
    <property type="protein sequence ID" value="SOQ06549.1"/>
    <property type="molecule type" value="Genomic_DNA"/>
</dbReference>
<dbReference type="Pfam" id="PF11367">
    <property type="entry name" value="Tail_completion_gp17"/>
    <property type="match status" value="1"/>
</dbReference>
<evidence type="ECO:0008006" key="3">
    <source>
        <dbReference type="Google" id="ProtNLM"/>
    </source>
</evidence>
<dbReference type="InterPro" id="IPR021508">
    <property type="entry name" value="Gp17-like"/>
</dbReference>
<reference evidence="1 2" key="1">
    <citation type="submission" date="2017-11" db="EMBL/GenBank/DDBJ databases">
        <authorList>
            <person name="Blom J."/>
        </authorList>
    </citation>
    <scope>NUCLEOTIDE SEQUENCE [LARGE SCALE GENOMIC DNA]</scope>
    <source>
        <strain evidence="1">NCPPB 2254</strain>
    </source>
</reference>
<organism evidence="1 2">
    <name type="scientific">Pseudomonas syringae pv. persicae</name>
    <dbReference type="NCBI Taxonomy" id="237306"/>
    <lineage>
        <taxon>Bacteria</taxon>
        <taxon>Pseudomonadati</taxon>
        <taxon>Pseudomonadota</taxon>
        <taxon>Gammaproteobacteria</taxon>
        <taxon>Pseudomonadales</taxon>
        <taxon>Pseudomonadaceae</taxon>
        <taxon>Pseudomonas</taxon>
    </lineage>
</organism>
<name>A0AB38E9W3_9PSED</name>
<sequence>MYAPIFDVCESDPAVTALLGISPMRLYLFGVAPKNVAKPYAVWQLVAGGPLNRLSGRADIDSQRLQVDAYAETASAARQVVEAIRSAIELHCNISSFNGDSQDPETLNYRSSFDVAWLVER</sequence>